<proteinExistence type="predicted"/>
<keyword evidence="1" id="KW-0812">Transmembrane</keyword>
<gene>
    <name evidence="2" type="ORF">FRX48_01796</name>
</gene>
<evidence type="ECO:0000256" key="1">
    <source>
        <dbReference type="SAM" id="Phobius"/>
    </source>
</evidence>
<dbReference type="EMBL" id="VXIT01000002">
    <property type="protein sequence ID" value="KAA6415045.1"/>
    <property type="molecule type" value="Genomic_DNA"/>
</dbReference>
<evidence type="ECO:0008006" key="4">
    <source>
        <dbReference type="Google" id="ProtNLM"/>
    </source>
</evidence>
<dbReference type="PANTHER" id="PTHR12459">
    <property type="entry name" value="TRANSMEMBRANE PROTEIN 135-RELATED"/>
    <property type="match status" value="1"/>
</dbReference>
<accession>A0A5M8Q107</accession>
<dbReference type="AlphaFoldDB" id="A0A5M8Q107"/>
<name>A0A5M8Q107_9LECA</name>
<evidence type="ECO:0000313" key="3">
    <source>
        <dbReference type="Proteomes" id="UP000324767"/>
    </source>
</evidence>
<dbReference type="Proteomes" id="UP000324767">
    <property type="component" value="Unassembled WGS sequence"/>
</dbReference>
<feature type="transmembrane region" description="Helical" evidence="1">
    <location>
        <begin position="376"/>
        <end position="398"/>
    </location>
</feature>
<dbReference type="OrthoDB" id="4021778at2759"/>
<keyword evidence="1" id="KW-1133">Transmembrane helix</keyword>
<reference evidence="2 3" key="1">
    <citation type="submission" date="2019-09" db="EMBL/GenBank/DDBJ databases">
        <title>The hologenome of the rock-dwelling lichen Lasallia pustulata.</title>
        <authorList>
            <person name="Greshake Tzovaras B."/>
            <person name="Segers F."/>
            <person name="Bicker A."/>
            <person name="Dal Grande F."/>
            <person name="Otte J."/>
            <person name="Hankeln T."/>
            <person name="Schmitt I."/>
            <person name="Ebersberger I."/>
        </authorList>
    </citation>
    <scope>NUCLEOTIDE SEQUENCE [LARGE SCALE GENOMIC DNA]</scope>
    <source>
        <strain evidence="2">A1-1</strain>
    </source>
</reference>
<protein>
    <recommendedName>
        <fullName evidence="4">Integral membrane protein</fullName>
    </recommendedName>
</protein>
<evidence type="ECO:0000313" key="2">
    <source>
        <dbReference type="EMBL" id="KAA6415045.1"/>
    </source>
</evidence>
<dbReference type="InterPro" id="IPR026749">
    <property type="entry name" value="Tmem135"/>
</dbReference>
<keyword evidence="1" id="KW-0472">Membrane</keyword>
<feature type="transmembrane region" description="Helical" evidence="1">
    <location>
        <begin position="418"/>
        <end position="438"/>
    </location>
</feature>
<comment type="caution">
    <text evidence="2">The sequence shown here is derived from an EMBL/GenBank/DDBJ whole genome shotgun (WGS) entry which is preliminary data.</text>
</comment>
<dbReference type="PANTHER" id="PTHR12459:SF15">
    <property type="entry name" value="TRANSMEMBRANE PROTEIN 135"/>
    <property type="match status" value="1"/>
</dbReference>
<sequence length="508" mass="56974">MGPATAQQGCRSTYNLTLFSPPLRAYALAYASTTGPKLLTLLAGVCRKGSNGQDVWASVSSSLITLSGHVYDILTSQFFLNRFPTFCGTLVGSYTALQVLLREVVNLLAVHLRKKGWPMSIRARSVVTRFIAAFAASWFSLQILNGTREATLSKRSIGLPEILVHESIAEVDSAREIQSEQSRMQSLNLAGRSMDLTLFATTRALDTVVGELWSRHKQYRTARNKWTRAESMLSHFADAGVFAISAGAVMWAWFYIPERLPRAYNRWIGEAAQVDRRLVEALRRARWGEFVYGRDTGQAPLLQGMCRDYGWPLVWGDPAKTIPIPCEMVHMGTGPSCHWHAAVRFVRAFKFAMATYLPLQLLMKARKPSMRAIRRALIDAMRSSAFLGAFISLFYYGVCLSRTRLGPKLFGREKIAPMMWDQGLCVCAGCFLCGWSILIEAKKRRQEVAFFVAPRAASTILPRRYDSKYFWRERLAFSVSTAVLFTYAQDNPARVRGVLGGVLSKILE</sequence>
<feature type="transmembrane region" description="Helical" evidence="1">
    <location>
        <begin position="236"/>
        <end position="256"/>
    </location>
</feature>
<organism evidence="2 3">
    <name type="scientific">Lasallia pustulata</name>
    <dbReference type="NCBI Taxonomy" id="136370"/>
    <lineage>
        <taxon>Eukaryota</taxon>
        <taxon>Fungi</taxon>
        <taxon>Dikarya</taxon>
        <taxon>Ascomycota</taxon>
        <taxon>Pezizomycotina</taxon>
        <taxon>Lecanoromycetes</taxon>
        <taxon>OSLEUM clade</taxon>
        <taxon>Umbilicariomycetidae</taxon>
        <taxon>Umbilicariales</taxon>
        <taxon>Umbilicariaceae</taxon>
        <taxon>Lasallia</taxon>
    </lineage>
</organism>